<gene>
    <name evidence="1" type="ORF">PVP01_0007860</name>
</gene>
<dbReference type="VEuPathDB" id="PlasmoDB:PVP01_0007860"/>
<dbReference type="EMBL" id="FLZR02000031">
    <property type="protein sequence ID" value="VVA00074.1"/>
    <property type="molecule type" value="Genomic_DNA"/>
</dbReference>
<accession>A0A565A6Z8</accession>
<sequence length="301" mass="34771">MPFPSDEFYNKLDKELQGTLVYKGFCHTIGSLTSNRKYMELCYKVVRFLTVNEYENNKKISCNHCKLLNYWIFDQIKSINREYETNINVAYGHISTVMSKIMNLYYGKNKSQCTLDTYVPYDNYWEARKEFYEYFLDYEEIKAKKDLTDTECEKYRDYPKTKKHLLANLEQILSGNNFKTCENSNGEKLGCDTNVILGELSKMYDTSEARKDLTDKSSKLFLGLSKKDTATAASAIGVSLLGLTLFKFTPLGTWSSRGKQGTNNVIYNLGENNMNELFPSELQPSNMEYDAAAYYLPYNSA</sequence>
<dbReference type="InterPro" id="IPR008780">
    <property type="entry name" value="Plasmodium_Vir"/>
</dbReference>
<reference evidence="1" key="1">
    <citation type="submission" date="2016-07" db="EMBL/GenBank/DDBJ databases">
        <authorList>
            <consortium name="Pathogen Informatics"/>
        </authorList>
    </citation>
    <scope>NUCLEOTIDE SEQUENCE</scope>
</reference>
<dbReference type="Proteomes" id="UP000220605">
    <property type="component" value="Unassembled WGS sequence"/>
</dbReference>
<organism evidence="1">
    <name type="scientific">Plasmodium vivax</name>
    <name type="common">malaria parasite P. vivax</name>
    <dbReference type="NCBI Taxonomy" id="5855"/>
    <lineage>
        <taxon>Eukaryota</taxon>
        <taxon>Sar</taxon>
        <taxon>Alveolata</taxon>
        <taxon>Apicomplexa</taxon>
        <taxon>Aconoidasida</taxon>
        <taxon>Haemosporida</taxon>
        <taxon>Plasmodiidae</taxon>
        <taxon>Plasmodium</taxon>
        <taxon>Plasmodium (Plasmodium)</taxon>
    </lineage>
</organism>
<dbReference type="OrthoDB" id="10293048at2759"/>
<dbReference type="AlphaFoldDB" id="A0A565A6Z8"/>
<name>A0A565A6Z8_PLAVI</name>
<protein>
    <submittedName>
        <fullName evidence="1">VIR protein</fullName>
    </submittedName>
</protein>
<dbReference type="VEuPathDB" id="PlasmoDB:PVW1_120011500"/>
<evidence type="ECO:0000313" key="1">
    <source>
        <dbReference type="EMBL" id="VVA00074.1"/>
    </source>
</evidence>
<proteinExistence type="predicted"/>
<dbReference type="Pfam" id="PF05795">
    <property type="entry name" value="Plasmodium_Vir"/>
    <property type="match status" value="2"/>
</dbReference>